<organism evidence="2 3">
    <name type="scientific">Gymnopilus junonius</name>
    <name type="common">Spectacular rustgill mushroom</name>
    <name type="synonym">Gymnopilus spectabilis subsp. junonius</name>
    <dbReference type="NCBI Taxonomy" id="109634"/>
    <lineage>
        <taxon>Eukaryota</taxon>
        <taxon>Fungi</taxon>
        <taxon>Dikarya</taxon>
        <taxon>Basidiomycota</taxon>
        <taxon>Agaricomycotina</taxon>
        <taxon>Agaricomycetes</taxon>
        <taxon>Agaricomycetidae</taxon>
        <taxon>Agaricales</taxon>
        <taxon>Agaricineae</taxon>
        <taxon>Hymenogastraceae</taxon>
        <taxon>Gymnopilus</taxon>
    </lineage>
</organism>
<feature type="region of interest" description="Disordered" evidence="1">
    <location>
        <begin position="1"/>
        <end position="44"/>
    </location>
</feature>
<protein>
    <submittedName>
        <fullName evidence="2">Uncharacterized protein</fullName>
    </submittedName>
</protein>
<feature type="compositionally biased region" description="Polar residues" evidence="1">
    <location>
        <begin position="33"/>
        <end position="43"/>
    </location>
</feature>
<dbReference type="EMBL" id="JADNYJ010000207">
    <property type="protein sequence ID" value="KAF8874809.1"/>
    <property type="molecule type" value="Genomic_DNA"/>
</dbReference>
<reference evidence="2" key="1">
    <citation type="submission" date="2020-11" db="EMBL/GenBank/DDBJ databases">
        <authorList>
            <consortium name="DOE Joint Genome Institute"/>
            <person name="Ahrendt S."/>
            <person name="Riley R."/>
            <person name="Andreopoulos W."/>
            <person name="LaButti K."/>
            <person name="Pangilinan J."/>
            <person name="Ruiz-duenas F.J."/>
            <person name="Barrasa J.M."/>
            <person name="Sanchez-Garcia M."/>
            <person name="Camarero S."/>
            <person name="Miyauchi S."/>
            <person name="Serrano A."/>
            <person name="Linde D."/>
            <person name="Babiker R."/>
            <person name="Drula E."/>
            <person name="Ayuso-Fernandez I."/>
            <person name="Pacheco R."/>
            <person name="Padilla G."/>
            <person name="Ferreira P."/>
            <person name="Barriuso J."/>
            <person name="Kellner H."/>
            <person name="Castanera R."/>
            <person name="Alfaro M."/>
            <person name="Ramirez L."/>
            <person name="Pisabarro A.G."/>
            <person name="Kuo A."/>
            <person name="Tritt A."/>
            <person name="Lipzen A."/>
            <person name="He G."/>
            <person name="Yan M."/>
            <person name="Ng V."/>
            <person name="Cullen D."/>
            <person name="Martin F."/>
            <person name="Rosso M.-N."/>
            <person name="Henrissat B."/>
            <person name="Hibbett D."/>
            <person name="Martinez A.T."/>
            <person name="Grigoriev I.V."/>
        </authorList>
    </citation>
    <scope>NUCLEOTIDE SEQUENCE</scope>
    <source>
        <strain evidence="2">AH 44721</strain>
    </source>
</reference>
<feature type="region of interest" description="Disordered" evidence="1">
    <location>
        <begin position="143"/>
        <end position="179"/>
    </location>
</feature>
<comment type="caution">
    <text evidence="2">The sequence shown here is derived from an EMBL/GenBank/DDBJ whole genome shotgun (WGS) entry which is preliminary data.</text>
</comment>
<accession>A0A9P5N9V2</accession>
<keyword evidence="3" id="KW-1185">Reference proteome</keyword>
<evidence type="ECO:0000313" key="2">
    <source>
        <dbReference type="EMBL" id="KAF8874809.1"/>
    </source>
</evidence>
<proteinExistence type="predicted"/>
<feature type="compositionally biased region" description="Low complexity" evidence="1">
    <location>
        <begin position="143"/>
        <end position="164"/>
    </location>
</feature>
<evidence type="ECO:0000313" key="3">
    <source>
        <dbReference type="Proteomes" id="UP000724874"/>
    </source>
</evidence>
<name>A0A9P5N9V2_GYMJU</name>
<feature type="compositionally biased region" description="Polar residues" evidence="1">
    <location>
        <begin position="10"/>
        <end position="25"/>
    </location>
</feature>
<gene>
    <name evidence="2" type="ORF">CPB84DRAFT_1853477</name>
</gene>
<evidence type="ECO:0000256" key="1">
    <source>
        <dbReference type="SAM" id="MobiDB-lite"/>
    </source>
</evidence>
<sequence length="219" mass="23390">MSVQVDDVSHPSTTNSNSEVISSPASEIETVAAPSNPTATETPISPFATVDKDIMESVASSLAPKISAKQLLGLPDSPSQLSVQTLMPTRHGPLYNDEPRSVWPDMTCSMDSLLTFKSLTFFASVRNHLLHLLSPSASAKKAKATPASNNAPYASSPSQSSSTPEANLPVVGQPSTKDLKIIKKHTKGLDDVMREASERARVLSMTWGYAPVKDDEPES</sequence>
<dbReference type="AlphaFoldDB" id="A0A9P5N9V2"/>
<dbReference type="Proteomes" id="UP000724874">
    <property type="component" value="Unassembled WGS sequence"/>
</dbReference>